<comment type="caution">
    <text evidence="5">The sequence shown here is derived from an EMBL/GenBank/DDBJ whole genome shotgun (WGS) entry which is preliminary data.</text>
</comment>
<dbReference type="PANTHER" id="PTHR45712">
    <property type="entry name" value="AGAP008170-PA"/>
    <property type="match status" value="1"/>
</dbReference>
<dbReference type="InterPro" id="IPR003591">
    <property type="entry name" value="Leu-rich_rpt_typical-subtyp"/>
</dbReference>
<dbReference type="SMART" id="SM00369">
    <property type="entry name" value="LRR_TYP"/>
    <property type="match status" value="6"/>
</dbReference>
<evidence type="ECO:0000313" key="6">
    <source>
        <dbReference type="Proteomes" id="UP000192578"/>
    </source>
</evidence>
<keyword evidence="4" id="KW-0732">Signal</keyword>
<dbReference type="Pfam" id="PF13855">
    <property type="entry name" value="LRR_8"/>
    <property type="match status" value="3"/>
</dbReference>
<feature type="region of interest" description="Disordered" evidence="3">
    <location>
        <begin position="445"/>
        <end position="602"/>
    </location>
</feature>
<organism evidence="5 6">
    <name type="scientific">Hypsibius exemplaris</name>
    <name type="common">Freshwater tardigrade</name>
    <dbReference type="NCBI Taxonomy" id="2072580"/>
    <lineage>
        <taxon>Eukaryota</taxon>
        <taxon>Metazoa</taxon>
        <taxon>Ecdysozoa</taxon>
        <taxon>Tardigrada</taxon>
        <taxon>Eutardigrada</taxon>
        <taxon>Parachela</taxon>
        <taxon>Hypsibioidea</taxon>
        <taxon>Hypsibiidae</taxon>
        <taxon>Hypsibius</taxon>
    </lineage>
</organism>
<accession>A0A1W0XAH4</accession>
<dbReference type="InterPro" id="IPR032675">
    <property type="entry name" value="LRR_dom_sf"/>
</dbReference>
<dbReference type="OrthoDB" id="1055097at2759"/>
<keyword evidence="6" id="KW-1185">Reference proteome</keyword>
<dbReference type="EMBL" id="MTYJ01000006">
    <property type="protein sequence ID" value="OQV24526.1"/>
    <property type="molecule type" value="Genomic_DNA"/>
</dbReference>
<gene>
    <name evidence="5" type="ORF">BV898_01587</name>
</gene>
<dbReference type="Proteomes" id="UP000192578">
    <property type="component" value="Unassembled WGS sequence"/>
</dbReference>
<reference evidence="6" key="1">
    <citation type="submission" date="2017-01" db="EMBL/GenBank/DDBJ databases">
        <title>Comparative genomics of anhydrobiosis in the tardigrade Hypsibius dujardini.</title>
        <authorList>
            <person name="Yoshida Y."/>
            <person name="Koutsovoulos G."/>
            <person name="Laetsch D."/>
            <person name="Stevens L."/>
            <person name="Kumar S."/>
            <person name="Horikawa D."/>
            <person name="Ishino K."/>
            <person name="Komine S."/>
            <person name="Tomita M."/>
            <person name="Blaxter M."/>
            <person name="Arakawa K."/>
        </authorList>
    </citation>
    <scope>NUCLEOTIDE SEQUENCE [LARGE SCALE GENOMIC DNA]</scope>
    <source>
        <strain evidence="6">Z151</strain>
    </source>
</reference>
<keyword evidence="2" id="KW-0677">Repeat</keyword>
<dbReference type="InterPro" id="IPR001611">
    <property type="entry name" value="Leu-rich_rpt"/>
</dbReference>
<dbReference type="Gene3D" id="3.80.10.10">
    <property type="entry name" value="Ribonuclease Inhibitor"/>
    <property type="match status" value="2"/>
</dbReference>
<feature type="compositionally biased region" description="Low complexity" evidence="3">
    <location>
        <begin position="507"/>
        <end position="590"/>
    </location>
</feature>
<name>A0A1W0XAH4_HYPEX</name>
<dbReference type="InterPro" id="IPR050333">
    <property type="entry name" value="SLRP"/>
</dbReference>
<proteinExistence type="predicted"/>
<evidence type="ECO:0000256" key="3">
    <source>
        <dbReference type="SAM" id="MobiDB-lite"/>
    </source>
</evidence>
<dbReference type="SUPFAM" id="SSF52058">
    <property type="entry name" value="L domain-like"/>
    <property type="match status" value="1"/>
</dbReference>
<evidence type="ECO:0000256" key="2">
    <source>
        <dbReference type="ARBA" id="ARBA00022737"/>
    </source>
</evidence>
<feature type="chain" id="PRO_5013297620" evidence="4">
    <location>
        <begin position="25"/>
        <end position="602"/>
    </location>
</feature>
<feature type="signal peptide" evidence="4">
    <location>
        <begin position="1"/>
        <end position="24"/>
    </location>
</feature>
<dbReference type="PANTHER" id="PTHR45712:SF22">
    <property type="entry name" value="INSULIN-LIKE GROWTH FACTOR-BINDING PROTEIN COMPLEX ACID LABILE SUBUNIT"/>
    <property type="match status" value="1"/>
</dbReference>
<dbReference type="PROSITE" id="PS51450">
    <property type="entry name" value="LRR"/>
    <property type="match status" value="1"/>
</dbReference>
<evidence type="ECO:0000256" key="1">
    <source>
        <dbReference type="ARBA" id="ARBA00022614"/>
    </source>
</evidence>
<evidence type="ECO:0000256" key="4">
    <source>
        <dbReference type="SAM" id="SignalP"/>
    </source>
</evidence>
<dbReference type="AlphaFoldDB" id="A0A1W0XAH4"/>
<keyword evidence="1" id="KW-0433">Leucine-rich repeat</keyword>
<protein>
    <submittedName>
        <fullName evidence="5">Leucine-rich repeat-containing protein 15</fullName>
    </submittedName>
</protein>
<sequence length="602" mass="65794">MTSWWCLLAVSITLLSSSSSLVDAKCPPPGNSLCNCSEVVGTTNELLVACDGQAGMVTVMDLKYQLDGIPEKEIVELAIYRLKNWQGLRTDFFDKYEKLTRLGLAANPNGNFKLPVGIFEKIGKQITTLDLSTCNLTEKDLPPALLEPLVNLKEIDLSWNNIQGLRRAVFDAIPSVQTIDLGDNKLTQLLPYLFAGVKNLTMLDLNDNLLTEFPPDLFEDPQPALKILDIGGNKISKLTAAHFAMMPNLTVLDARKNPINVLPPDLFSQTPQLGRLSLNGIQASVLPASLFKGLPLESLDLSNSGVRSYPETLLTPVASTLEELHLDNSINLFSLPPKFFKGMDVLESVDMSNTGLDLLPSTFFTDLKGLKKLKISDNRWLISLPPPKDFSENLKIIDAKNCPKLPPVVTKWIANNFDSRPQLMDFPINIYRSVNREILQRIIPAAPTTTVPPTTTPPPNKAQNWNNNNNGGYNNNNGGYNNGYNNYGNNNNGNYNNGNNGNGNNGNNGNNWNNNNGNNNNGNYNNGNNNNGYNNNGSNGNNWNNNNNGNNNYGNNNNGNGGNNSNNNGWGNNNGNNGNNNNGNNNNGRYNNGGGGGWGWGR</sequence>
<feature type="compositionally biased region" description="Gly residues" evidence="3">
    <location>
        <begin position="591"/>
        <end position="602"/>
    </location>
</feature>
<evidence type="ECO:0000313" key="5">
    <source>
        <dbReference type="EMBL" id="OQV24526.1"/>
    </source>
</evidence>
<feature type="compositionally biased region" description="Low complexity" evidence="3">
    <location>
        <begin position="464"/>
        <end position="499"/>
    </location>
</feature>